<accession>A0A2S8SW86</accession>
<keyword evidence="1" id="KW-0223">Dioxygenase</keyword>
<dbReference type="OrthoDB" id="3678021at2"/>
<sequence>MQLTLVQKTALQENGFLLLPGAVAPEMVNRALQTINFRLGQGFPAEELAKWSAQSYFPDLQRETVITDLFNASFVRPTLSTLLGEGNVQEAKSGQLALRFPREPGTLPHSAGPHIDGVHSPNNGVPKGTLGSFTALVGVFLTDINADFAGNLSVWPGSHLKMEAYFREHGIDALLNEGQTPKLDYGEPLQIQAKAGDAIIAHYQLLHGVTMNLAPMPRFATFFRVTHPLHHENRMKCLSNLWLEWPGVR</sequence>
<dbReference type="Pfam" id="PF05721">
    <property type="entry name" value="PhyH"/>
    <property type="match status" value="1"/>
</dbReference>
<name>A0A2S8SW86_9BACT</name>
<dbReference type="Proteomes" id="UP000237684">
    <property type="component" value="Unassembled WGS sequence"/>
</dbReference>
<gene>
    <name evidence="1" type="ORF">B1R32_10236</name>
</gene>
<organism evidence="1 2">
    <name type="scientific">Abditibacterium utsteinense</name>
    <dbReference type="NCBI Taxonomy" id="1960156"/>
    <lineage>
        <taxon>Bacteria</taxon>
        <taxon>Pseudomonadati</taxon>
        <taxon>Abditibacteriota</taxon>
        <taxon>Abditibacteriia</taxon>
        <taxon>Abditibacteriales</taxon>
        <taxon>Abditibacteriaceae</taxon>
        <taxon>Abditibacterium</taxon>
    </lineage>
</organism>
<keyword evidence="2" id="KW-1185">Reference proteome</keyword>
<reference evidence="1 2" key="1">
    <citation type="journal article" date="2018" name="Syst. Appl. Microbiol.">
        <title>Abditibacterium utsteinense sp. nov., the first cultivated member of candidate phylum FBP, isolated from ice-free Antarctic soil samples.</title>
        <authorList>
            <person name="Tahon G."/>
            <person name="Tytgat B."/>
            <person name="Lebbe L."/>
            <person name="Carlier A."/>
            <person name="Willems A."/>
        </authorList>
    </citation>
    <scope>NUCLEOTIDE SEQUENCE [LARGE SCALE GENOMIC DNA]</scope>
    <source>
        <strain evidence="1 2">LMG 29911</strain>
    </source>
</reference>
<dbReference type="AlphaFoldDB" id="A0A2S8SW86"/>
<dbReference type="Gene3D" id="2.60.120.620">
    <property type="entry name" value="q2cbj1_9rhob like domain"/>
    <property type="match status" value="1"/>
</dbReference>
<dbReference type="InterPro" id="IPR008775">
    <property type="entry name" value="Phytyl_CoA_dOase-like"/>
</dbReference>
<dbReference type="RefSeq" id="WP_105482341.1">
    <property type="nucleotide sequence ID" value="NZ_NIGF01000002.1"/>
</dbReference>
<dbReference type="InParanoid" id="A0A2S8SW86"/>
<protein>
    <submittedName>
        <fullName evidence="1">Phytanoyl-CoA dioxygenase (PhyH)</fullName>
    </submittedName>
</protein>
<comment type="caution">
    <text evidence="1">The sequence shown here is derived from an EMBL/GenBank/DDBJ whole genome shotgun (WGS) entry which is preliminary data.</text>
</comment>
<evidence type="ECO:0000313" key="2">
    <source>
        <dbReference type="Proteomes" id="UP000237684"/>
    </source>
</evidence>
<keyword evidence="1" id="KW-0560">Oxidoreductase</keyword>
<dbReference type="EMBL" id="NIGF01000002">
    <property type="protein sequence ID" value="PQV65029.1"/>
    <property type="molecule type" value="Genomic_DNA"/>
</dbReference>
<proteinExistence type="predicted"/>
<evidence type="ECO:0000313" key="1">
    <source>
        <dbReference type="EMBL" id="PQV65029.1"/>
    </source>
</evidence>
<dbReference type="SUPFAM" id="SSF51197">
    <property type="entry name" value="Clavaminate synthase-like"/>
    <property type="match status" value="1"/>
</dbReference>
<dbReference type="GO" id="GO:0016706">
    <property type="term" value="F:2-oxoglutarate-dependent dioxygenase activity"/>
    <property type="evidence" value="ECO:0007669"/>
    <property type="project" value="UniProtKB-ARBA"/>
</dbReference>